<dbReference type="GO" id="GO:0003723">
    <property type="term" value="F:RNA binding"/>
    <property type="evidence" value="ECO:0007669"/>
    <property type="project" value="UniProtKB-UniRule"/>
</dbReference>
<dbReference type="InParanoid" id="A0A212RQH7"/>
<evidence type="ECO:0000256" key="5">
    <source>
        <dbReference type="ARBA" id="ARBA00022723"/>
    </source>
</evidence>
<dbReference type="Proteomes" id="UP000197025">
    <property type="component" value="Unassembled WGS sequence"/>
</dbReference>
<dbReference type="EMBL" id="FYEK01000075">
    <property type="protein sequence ID" value="SNB74856.1"/>
    <property type="molecule type" value="Genomic_DNA"/>
</dbReference>
<dbReference type="FunFam" id="3.30.230.70:FF:000001">
    <property type="entry name" value="Polyribonucleotide nucleotidyltransferase"/>
    <property type="match status" value="1"/>
</dbReference>
<protein>
    <recommendedName>
        <fullName evidence="8">Polyribonucleotide nucleotidyltransferase</fullName>
        <ecNumber evidence="8">2.7.7.8</ecNumber>
    </recommendedName>
    <alternativeName>
        <fullName evidence="8">Polynucleotide phosphorylase</fullName>
        <shortName evidence="8">PNPase</shortName>
    </alternativeName>
</protein>
<proteinExistence type="inferred from homology"/>
<keyword evidence="3 8" id="KW-0808">Transferase</keyword>
<keyword evidence="6 8" id="KW-0460">Magnesium</keyword>
<dbReference type="Pfam" id="PF01138">
    <property type="entry name" value="RNase_PH"/>
    <property type="match status" value="2"/>
</dbReference>
<dbReference type="GO" id="GO:0006396">
    <property type="term" value="P:RNA processing"/>
    <property type="evidence" value="ECO:0007669"/>
    <property type="project" value="InterPro"/>
</dbReference>
<dbReference type="PANTHER" id="PTHR11252:SF0">
    <property type="entry name" value="POLYRIBONUCLEOTIDE NUCLEOTIDYLTRANSFERASE 1, MITOCHONDRIAL"/>
    <property type="match status" value="1"/>
</dbReference>
<dbReference type="InterPro" id="IPR015847">
    <property type="entry name" value="ExoRNase_PH_dom2"/>
</dbReference>
<dbReference type="CDD" id="cd11363">
    <property type="entry name" value="RNase_PH_PNPase_1"/>
    <property type="match status" value="1"/>
</dbReference>
<dbReference type="FunFam" id="3.30.230.70:FF:000002">
    <property type="entry name" value="Polyribonucleotide nucleotidyltransferase"/>
    <property type="match status" value="1"/>
</dbReference>
<organism evidence="12 13">
    <name type="scientific">Thermoflexus hugenholtzii JAD2</name>
    <dbReference type="NCBI Taxonomy" id="877466"/>
    <lineage>
        <taxon>Bacteria</taxon>
        <taxon>Bacillati</taxon>
        <taxon>Chloroflexota</taxon>
        <taxon>Thermoflexia</taxon>
        <taxon>Thermoflexales</taxon>
        <taxon>Thermoflexaceae</taxon>
        <taxon>Thermoflexus</taxon>
    </lineage>
</organism>
<comment type="cofactor">
    <cofactor evidence="8">
        <name>Mg(2+)</name>
        <dbReference type="ChEBI" id="CHEBI:18420"/>
    </cofactor>
</comment>
<dbReference type="CDD" id="cd11364">
    <property type="entry name" value="RNase_PH_PNPase_2"/>
    <property type="match status" value="1"/>
</dbReference>
<evidence type="ECO:0000259" key="11">
    <source>
        <dbReference type="PROSITE" id="PS50126"/>
    </source>
</evidence>
<dbReference type="RefSeq" id="WP_088572343.1">
    <property type="nucleotide sequence ID" value="NZ_FYEK01000075.1"/>
</dbReference>
<dbReference type="GO" id="GO:0000287">
    <property type="term" value="F:magnesium ion binding"/>
    <property type="evidence" value="ECO:0007669"/>
    <property type="project" value="UniProtKB-UniRule"/>
</dbReference>
<dbReference type="Gene3D" id="3.30.230.70">
    <property type="entry name" value="GHMP Kinase, N-terminal domain"/>
    <property type="match status" value="2"/>
</dbReference>
<evidence type="ECO:0000256" key="9">
    <source>
        <dbReference type="SAM" id="Coils"/>
    </source>
</evidence>
<evidence type="ECO:0000256" key="2">
    <source>
        <dbReference type="ARBA" id="ARBA00022490"/>
    </source>
</evidence>
<dbReference type="Gene3D" id="3.30.1370.10">
    <property type="entry name" value="K Homology domain, type 1"/>
    <property type="match status" value="1"/>
</dbReference>
<dbReference type="InterPro" id="IPR012162">
    <property type="entry name" value="PNPase"/>
</dbReference>
<dbReference type="PROSITE" id="PS50126">
    <property type="entry name" value="S1"/>
    <property type="match status" value="1"/>
</dbReference>
<dbReference type="InterPro" id="IPR036612">
    <property type="entry name" value="KH_dom_type_1_sf"/>
</dbReference>
<dbReference type="Pfam" id="PF00013">
    <property type="entry name" value="KH_1"/>
    <property type="match status" value="1"/>
</dbReference>
<keyword evidence="5 8" id="KW-0479">Metal-binding</keyword>
<dbReference type="PIRSF" id="PIRSF005499">
    <property type="entry name" value="PNPase"/>
    <property type="match status" value="1"/>
</dbReference>
<evidence type="ECO:0000256" key="8">
    <source>
        <dbReference type="HAMAP-Rule" id="MF_01595"/>
    </source>
</evidence>
<evidence type="ECO:0000256" key="6">
    <source>
        <dbReference type="ARBA" id="ARBA00022842"/>
    </source>
</evidence>
<dbReference type="SUPFAM" id="SSF50249">
    <property type="entry name" value="Nucleic acid-binding proteins"/>
    <property type="match status" value="1"/>
</dbReference>
<dbReference type="SUPFAM" id="SSF54211">
    <property type="entry name" value="Ribosomal protein S5 domain 2-like"/>
    <property type="match status" value="2"/>
</dbReference>
<comment type="similarity">
    <text evidence="1 8">Belongs to the polyribonucleotide nucleotidyltransferase family.</text>
</comment>
<dbReference type="SUPFAM" id="SSF55666">
    <property type="entry name" value="Ribonuclease PH domain 2-like"/>
    <property type="match status" value="2"/>
</dbReference>
<gene>
    <name evidence="8" type="primary">pnp</name>
    <name evidence="12" type="ORF">SAMN02746019_00018190</name>
</gene>
<feature type="domain" description="S1 motif" evidence="11">
    <location>
        <begin position="623"/>
        <end position="691"/>
    </location>
</feature>
<dbReference type="Pfam" id="PF03726">
    <property type="entry name" value="PNPase"/>
    <property type="match status" value="1"/>
</dbReference>
<dbReference type="InterPro" id="IPR036345">
    <property type="entry name" value="ExoRNase_PH_dom2_sf"/>
</dbReference>
<feature type="binding site" evidence="8">
    <location>
        <position position="487"/>
    </location>
    <ligand>
        <name>Mg(2+)</name>
        <dbReference type="ChEBI" id="CHEBI:18420"/>
    </ligand>
</feature>
<dbReference type="PANTHER" id="PTHR11252">
    <property type="entry name" value="POLYRIBONUCLEOTIDE NUCLEOTIDYLTRANSFERASE"/>
    <property type="match status" value="1"/>
</dbReference>
<evidence type="ECO:0000256" key="7">
    <source>
        <dbReference type="ARBA" id="ARBA00022884"/>
    </source>
</evidence>
<dbReference type="EC" id="2.7.7.8" evidence="8"/>
<dbReference type="HAMAP" id="MF_01595">
    <property type="entry name" value="PNPase"/>
    <property type="match status" value="1"/>
</dbReference>
<dbReference type="CDD" id="cd04472">
    <property type="entry name" value="S1_PNPase"/>
    <property type="match status" value="1"/>
</dbReference>
<keyword evidence="9" id="KW-0175">Coiled coil</keyword>
<dbReference type="InterPro" id="IPR027408">
    <property type="entry name" value="PNPase/RNase_PH_dom_sf"/>
</dbReference>
<evidence type="ECO:0000313" key="12">
    <source>
        <dbReference type="EMBL" id="SNB74856.1"/>
    </source>
</evidence>
<dbReference type="FunFam" id="2.40.50.140:FF:000189">
    <property type="entry name" value="Polyribonucleotide nucleotidyltransferase, putative"/>
    <property type="match status" value="1"/>
</dbReference>
<dbReference type="InterPro" id="IPR004088">
    <property type="entry name" value="KH_dom_type_1"/>
</dbReference>
<dbReference type="SMART" id="SM00322">
    <property type="entry name" value="KH"/>
    <property type="match status" value="1"/>
</dbReference>
<dbReference type="InterPro" id="IPR015848">
    <property type="entry name" value="PNPase_PH_RNA-bd_bac/org-type"/>
</dbReference>
<dbReference type="Gene3D" id="2.40.50.140">
    <property type="entry name" value="Nucleic acid-binding proteins"/>
    <property type="match status" value="1"/>
</dbReference>
<evidence type="ECO:0000256" key="3">
    <source>
        <dbReference type="ARBA" id="ARBA00022679"/>
    </source>
</evidence>
<evidence type="ECO:0000313" key="13">
    <source>
        <dbReference type="Proteomes" id="UP000197025"/>
    </source>
</evidence>
<keyword evidence="13" id="KW-1185">Reference proteome</keyword>
<dbReference type="InterPro" id="IPR003029">
    <property type="entry name" value="S1_domain"/>
</dbReference>
<dbReference type="CDD" id="cd02393">
    <property type="entry name" value="KH-I_PNPase"/>
    <property type="match status" value="1"/>
</dbReference>
<evidence type="ECO:0000256" key="4">
    <source>
        <dbReference type="ARBA" id="ARBA00022695"/>
    </source>
</evidence>
<feature type="region of interest" description="Disordered" evidence="10">
    <location>
        <begin position="710"/>
        <end position="731"/>
    </location>
</feature>
<dbReference type="OrthoDB" id="9804305at2"/>
<dbReference type="SUPFAM" id="SSF54791">
    <property type="entry name" value="Eukaryotic type KH-domain (KH-domain type I)"/>
    <property type="match status" value="1"/>
</dbReference>
<dbReference type="InterPro" id="IPR020568">
    <property type="entry name" value="Ribosomal_Su5_D2-typ_SF"/>
</dbReference>
<dbReference type="Pfam" id="PF03725">
    <property type="entry name" value="RNase_PH_C"/>
    <property type="match status" value="1"/>
</dbReference>
<dbReference type="GO" id="GO:0000175">
    <property type="term" value="F:3'-5'-RNA exonuclease activity"/>
    <property type="evidence" value="ECO:0007669"/>
    <property type="project" value="TreeGrafter"/>
</dbReference>
<comment type="function">
    <text evidence="8">Involved in mRNA degradation. Catalyzes the phosphorolysis of single-stranded polyribonucleotides processively in the 3'- to 5'-direction.</text>
</comment>
<dbReference type="InterPro" id="IPR012340">
    <property type="entry name" value="NA-bd_OB-fold"/>
</dbReference>
<feature type="binding site" evidence="8">
    <location>
        <position position="493"/>
    </location>
    <ligand>
        <name>Mg(2+)</name>
        <dbReference type="ChEBI" id="CHEBI:18420"/>
    </ligand>
</feature>
<reference evidence="13" key="1">
    <citation type="submission" date="2017-06" db="EMBL/GenBank/DDBJ databases">
        <authorList>
            <person name="Varghese N."/>
            <person name="Submissions S."/>
        </authorList>
    </citation>
    <scope>NUCLEOTIDE SEQUENCE [LARGE SCALE GENOMIC DNA]</scope>
    <source>
        <strain evidence="13">JAD2</strain>
    </source>
</reference>
<dbReference type="InterPro" id="IPR004087">
    <property type="entry name" value="KH_dom"/>
</dbReference>
<dbReference type="InterPro" id="IPR001247">
    <property type="entry name" value="ExoRNase_PH_dom1"/>
</dbReference>
<accession>A0A212RQH7</accession>
<dbReference type="GO" id="GO:0006402">
    <property type="term" value="P:mRNA catabolic process"/>
    <property type="evidence" value="ECO:0007669"/>
    <property type="project" value="UniProtKB-UniRule"/>
</dbReference>
<comment type="catalytic activity">
    <reaction evidence="8">
        <text>RNA(n+1) + phosphate = RNA(n) + a ribonucleoside 5'-diphosphate</text>
        <dbReference type="Rhea" id="RHEA:22096"/>
        <dbReference type="Rhea" id="RHEA-COMP:14527"/>
        <dbReference type="Rhea" id="RHEA-COMP:17342"/>
        <dbReference type="ChEBI" id="CHEBI:43474"/>
        <dbReference type="ChEBI" id="CHEBI:57930"/>
        <dbReference type="ChEBI" id="CHEBI:140395"/>
        <dbReference type="EC" id="2.7.7.8"/>
    </reaction>
</comment>
<dbReference type="SMART" id="SM00316">
    <property type="entry name" value="S1"/>
    <property type="match status" value="1"/>
</dbReference>
<keyword evidence="4 8" id="KW-0548">Nucleotidyltransferase</keyword>
<dbReference type="Pfam" id="PF00575">
    <property type="entry name" value="S1"/>
    <property type="match status" value="1"/>
</dbReference>
<comment type="subcellular location">
    <subcellularLocation>
        <location evidence="8">Cytoplasm</location>
    </subcellularLocation>
</comment>
<evidence type="ECO:0000256" key="10">
    <source>
        <dbReference type="SAM" id="MobiDB-lite"/>
    </source>
</evidence>
<sequence>MRREKHVFKTMVGDKEIVIETGYFAWQANGAVIVRVGDTMILATATMAKEPREGIDFFPLSVDFEERLYAAGRIPGSFQRREGKPSENAILTARLVDRPLRPLFPKDLRNDVQIILTSLSADPEYHLDIPSIIAASAALTISDIPWFGPVGAVRVGYIDGQFVINPTVSQMEHSRLDLRLAGTADAVIMVEAGANEIPEDLMVEAIRLGHEAMQPLIALQEEMRAAIGKPKATYKAFSISEEVRQAVRARLDHQIAEILDTYFDKDKRNEALDELEEEILQALSEYEQAQVKESFHEALREEVRRRILEEGRRPDGRGPKDIRPIWCEVDVAPRAHGSAIFTRGDTQVLSVATLATLAEQQELDTLAPEETKRYIHHYNFPPFSTGEVRVLRGASRREIGHGALAERALLPVIPPEEEFPYTIRVVSEVLSSNGSTSMASVCGSTLALMDAGVPIRKPVSGVAMGLVTADETWRKYVILTDIQGMEDHLGDMDFKVAGTADGITALQMDVKIKGLPYHVLAEALHQAREARLYILEKMLEVLPAPRPELKPHAPRIFTVHIPVEKIGALIGPGGKTIRKIQEETHTQIDIEEDGTVHIAATSLADAESARLKIEAYAEEPQVGKIYLGKVIRITDFGAFVEILPGEVGMVHISQIADQKVNRIEDVVRVGDQILVMVTHIDEDGKIRLSRQAVLEGLSVEEAQQRDRLLAAKAAPKGKGKPGEERPLAGRVKIVKRASGER</sequence>
<dbReference type="FunFam" id="3.30.1370.10:FF:000001">
    <property type="entry name" value="Polyribonucleotide nucleotidyltransferase"/>
    <property type="match status" value="1"/>
</dbReference>
<evidence type="ECO:0000256" key="1">
    <source>
        <dbReference type="ARBA" id="ARBA00007404"/>
    </source>
</evidence>
<dbReference type="GO" id="GO:0005829">
    <property type="term" value="C:cytosol"/>
    <property type="evidence" value="ECO:0007669"/>
    <property type="project" value="TreeGrafter"/>
</dbReference>
<dbReference type="FunCoup" id="A0A212RQH7">
    <property type="interactions" value="471"/>
</dbReference>
<name>A0A212RQH7_9CHLR</name>
<dbReference type="AlphaFoldDB" id="A0A212RQH7"/>
<feature type="coiled-coil region" evidence="9">
    <location>
        <begin position="265"/>
        <end position="292"/>
    </location>
</feature>
<keyword evidence="7 8" id="KW-0694">RNA-binding</keyword>
<dbReference type="NCBIfam" id="NF008805">
    <property type="entry name" value="PRK11824.1"/>
    <property type="match status" value="1"/>
</dbReference>
<dbReference type="GO" id="GO:0004654">
    <property type="term" value="F:polyribonucleotide nucleotidyltransferase activity"/>
    <property type="evidence" value="ECO:0007669"/>
    <property type="project" value="UniProtKB-UniRule"/>
</dbReference>
<dbReference type="NCBIfam" id="TIGR03591">
    <property type="entry name" value="polynuc_phos"/>
    <property type="match status" value="1"/>
</dbReference>
<keyword evidence="2 8" id="KW-0963">Cytoplasm</keyword>
<dbReference type="PROSITE" id="PS50084">
    <property type="entry name" value="KH_TYPE_1"/>
    <property type="match status" value="1"/>
</dbReference>